<dbReference type="KEGG" id="mas:Mahau_1512"/>
<protein>
    <recommendedName>
        <fullName evidence="6">Ribosomal processing cysteine protease Prp</fullName>
    </recommendedName>
</protein>
<dbReference type="AlphaFoldDB" id="F3ZYG0"/>
<comment type="similarity">
    <text evidence="5">Belongs to the Prp family.</text>
</comment>
<keyword evidence="1" id="KW-0690">Ribosome biogenesis</keyword>
<reference evidence="7 8" key="2">
    <citation type="journal article" date="2011" name="Stand. Genomic Sci.">
        <title>Complete genome sequence of Mahella australiensis type strain (50-1 BON).</title>
        <authorList>
            <person name="Sikorski J."/>
            <person name="Teshima H."/>
            <person name="Nolan M."/>
            <person name="Lucas S."/>
            <person name="Hammon N."/>
            <person name="Deshpande S."/>
            <person name="Cheng J.F."/>
            <person name="Pitluck S."/>
            <person name="Liolios K."/>
            <person name="Pagani I."/>
            <person name="Ivanova N."/>
            <person name="Huntemann M."/>
            <person name="Mavromatis K."/>
            <person name="Ovchinikova G."/>
            <person name="Pati A."/>
            <person name="Tapia R."/>
            <person name="Han C."/>
            <person name="Goodwin L."/>
            <person name="Chen A."/>
            <person name="Palaniappan K."/>
            <person name="Land M."/>
            <person name="Hauser L."/>
            <person name="Ngatchou-Djao O.D."/>
            <person name="Rohde M."/>
            <person name="Pukall R."/>
            <person name="Spring S."/>
            <person name="Abt B."/>
            <person name="Goker M."/>
            <person name="Detter J.C."/>
            <person name="Woyke T."/>
            <person name="Bristow J."/>
            <person name="Markowitz V."/>
            <person name="Hugenholtz P."/>
            <person name="Eisen J.A."/>
            <person name="Kyrpides N.C."/>
            <person name="Klenk H.P."/>
            <person name="Lapidus A."/>
        </authorList>
    </citation>
    <scope>NUCLEOTIDE SEQUENCE [LARGE SCALE GENOMIC DNA]</scope>
    <source>
        <strain evidence="8">DSM 15567 / CIP 107919 / 50-1 BON</strain>
    </source>
</reference>
<dbReference type="PANTHER" id="PTHR39178:SF1">
    <property type="entry name" value="RIBOSOMAL-PROCESSING CYSTEINE PROTEASE PRP"/>
    <property type="match status" value="1"/>
</dbReference>
<evidence type="ECO:0000256" key="6">
    <source>
        <dbReference type="ARBA" id="ARBA00044538"/>
    </source>
</evidence>
<keyword evidence="8" id="KW-1185">Reference proteome</keyword>
<dbReference type="EMBL" id="CP002360">
    <property type="protein sequence ID" value="AEE96702.1"/>
    <property type="molecule type" value="Genomic_DNA"/>
</dbReference>
<evidence type="ECO:0000256" key="2">
    <source>
        <dbReference type="ARBA" id="ARBA00022670"/>
    </source>
</evidence>
<evidence type="ECO:0000256" key="5">
    <source>
        <dbReference type="ARBA" id="ARBA00044503"/>
    </source>
</evidence>
<dbReference type="STRING" id="697281.Mahau_1512"/>
<dbReference type="GO" id="GO:0042254">
    <property type="term" value="P:ribosome biogenesis"/>
    <property type="evidence" value="ECO:0007669"/>
    <property type="project" value="UniProtKB-KW"/>
</dbReference>
<evidence type="ECO:0000256" key="4">
    <source>
        <dbReference type="ARBA" id="ARBA00022807"/>
    </source>
</evidence>
<dbReference type="RefSeq" id="WP_013781131.1">
    <property type="nucleotide sequence ID" value="NC_015520.1"/>
</dbReference>
<dbReference type="CDD" id="cd16332">
    <property type="entry name" value="Prp-like"/>
    <property type="match status" value="1"/>
</dbReference>
<evidence type="ECO:0000256" key="1">
    <source>
        <dbReference type="ARBA" id="ARBA00022517"/>
    </source>
</evidence>
<proteinExistence type="inferred from homology"/>
<dbReference type="eggNOG" id="COG2868">
    <property type="taxonomic scope" value="Bacteria"/>
</dbReference>
<dbReference type="Pfam" id="PF04327">
    <property type="entry name" value="Peptidase_Prp"/>
    <property type="match status" value="1"/>
</dbReference>
<dbReference type="HOGENOM" id="CLU_140910_1_1_9"/>
<dbReference type="OrthoDB" id="48998at2"/>
<reference evidence="8" key="1">
    <citation type="submission" date="2010-11" db="EMBL/GenBank/DDBJ databases">
        <title>The complete genome of Mahella australiensis DSM 15567.</title>
        <authorList>
            <consortium name="US DOE Joint Genome Institute (JGI-PGF)"/>
            <person name="Lucas S."/>
            <person name="Copeland A."/>
            <person name="Lapidus A."/>
            <person name="Bruce D."/>
            <person name="Goodwin L."/>
            <person name="Pitluck S."/>
            <person name="Kyrpides N."/>
            <person name="Mavromatis K."/>
            <person name="Pagani I."/>
            <person name="Ivanova N."/>
            <person name="Teshima H."/>
            <person name="Brettin T."/>
            <person name="Detter J.C."/>
            <person name="Han C."/>
            <person name="Tapia R."/>
            <person name="Land M."/>
            <person name="Hauser L."/>
            <person name="Markowitz V."/>
            <person name="Cheng J.-F."/>
            <person name="Hugenholtz P."/>
            <person name="Woyke T."/>
            <person name="Wu D."/>
            <person name="Spring S."/>
            <person name="Pukall R."/>
            <person name="Steenblock K."/>
            <person name="Schneider S."/>
            <person name="Klenk H.-P."/>
            <person name="Eisen J.A."/>
        </authorList>
    </citation>
    <scope>NUCLEOTIDE SEQUENCE [LARGE SCALE GENOMIC DNA]</scope>
    <source>
        <strain evidence="8">DSM 15567 / CIP 107919 / 50-1 BON</strain>
    </source>
</reference>
<dbReference type="Gene3D" id="3.30.70.1490">
    <property type="entry name" value="Cysteine protease Prp"/>
    <property type="match status" value="1"/>
</dbReference>
<keyword evidence="2" id="KW-0645">Protease</keyword>
<dbReference type="Proteomes" id="UP000008457">
    <property type="component" value="Chromosome"/>
</dbReference>
<evidence type="ECO:0000313" key="7">
    <source>
        <dbReference type="EMBL" id="AEE96702.1"/>
    </source>
</evidence>
<name>F3ZYG0_MAHA5</name>
<dbReference type="SUPFAM" id="SSF118010">
    <property type="entry name" value="TM1457-like"/>
    <property type="match status" value="1"/>
</dbReference>
<organism evidence="7 8">
    <name type="scientific">Mahella australiensis (strain DSM 15567 / CIP 107919 / 50-1 BON)</name>
    <dbReference type="NCBI Taxonomy" id="697281"/>
    <lineage>
        <taxon>Bacteria</taxon>
        <taxon>Bacillati</taxon>
        <taxon>Bacillota</taxon>
        <taxon>Clostridia</taxon>
        <taxon>Thermoanaerobacterales</taxon>
        <taxon>Thermoanaerobacterales Family IV. Incertae Sedis</taxon>
        <taxon>Mahella</taxon>
    </lineage>
</organism>
<dbReference type="InterPro" id="IPR036764">
    <property type="entry name" value="Peptidase_Prp_sf"/>
</dbReference>
<sequence>MISVKFYKAENGSIKGFSIEGHANYGDEGGDIVCAAVSMVAQTTALSLQELLNIPIQLEMDKGNMICFLPDEYGRTQDDAQLLLRAMELGLKNIEQGYKGNIRIIEEGV</sequence>
<dbReference type="InterPro" id="IPR007422">
    <property type="entry name" value="Peptidase_Prp"/>
</dbReference>
<dbReference type="GO" id="GO:0008234">
    <property type="term" value="F:cysteine-type peptidase activity"/>
    <property type="evidence" value="ECO:0007669"/>
    <property type="project" value="UniProtKB-KW"/>
</dbReference>
<keyword evidence="4" id="KW-0788">Thiol protease</keyword>
<evidence type="ECO:0000313" key="8">
    <source>
        <dbReference type="Proteomes" id="UP000008457"/>
    </source>
</evidence>
<keyword evidence="3" id="KW-0378">Hydrolase</keyword>
<dbReference type="PANTHER" id="PTHR39178">
    <property type="entry name" value="HYPOTHETICAL RIBOSOME-ASSOCIATED PROTEIN"/>
    <property type="match status" value="1"/>
</dbReference>
<accession>F3ZYG0</accession>
<gene>
    <name evidence="7" type="ordered locus">Mahau_1512</name>
</gene>
<dbReference type="GO" id="GO:0006508">
    <property type="term" value="P:proteolysis"/>
    <property type="evidence" value="ECO:0007669"/>
    <property type="project" value="UniProtKB-KW"/>
</dbReference>
<evidence type="ECO:0000256" key="3">
    <source>
        <dbReference type="ARBA" id="ARBA00022801"/>
    </source>
</evidence>